<dbReference type="NCBIfam" id="NF033619">
    <property type="entry name" value="perm_MlaE_1"/>
    <property type="match status" value="1"/>
</dbReference>
<dbReference type="NCBIfam" id="TIGR00056">
    <property type="entry name" value="MlaE family lipid ABC transporter permease subunit"/>
    <property type="match status" value="1"/>
</dbReference>
<keyword evidence="10 12" id="KW-1133">Transmembrane helix</keyword>
<reference evidence="13 14" key="1">
    <citation type="submission" date="2017-10" db="EMBL/GenBank/DDBJ databases">
        <title>Coral associated bacteria.</title>
        <authorList>
            <person name="Wang X."/>
        </authorList>
    </citation>
    <scope>NUCLEOTIDE SEQUENCE [LARGE SCALE GENOMIC DNA]</scope>
    <source>
        <strain evidence="13 14">SCSIO 43005</strain>
    </source>
</reference>
<sequence length="266" mass="28462">MQSKFSHYAARVTRLGRKGCDVVEALGRATVFLVQSAVGVPSREGWSLWLRQMHFVGVLSLAIVLVSGLFIGMVLALQGYTILVDFGAEEALGQMVALSLLRELAPVVAALLFAGRAGSALTAEIGLMKATEQLTSMEMIGVDPLRRVVAPRLWAGFVALPILTVGFSVVGIWGGYLVGVEWLGVFEGSYWSNMQASVSFFDDIGNGMIKSVVFALVVTWIAVFQGYDLVPTSEGISRATTRTVVYSSLAVLGLDFVLTAVMFGGL</sequence>
<dbReference type="GO" id="GO:0005548">
    <property type="term" value="F:phospholipid transporter activity"/>
    <property type="evidence" value="ECO:0007669"/>
    <property type="project" value="TreeGrafter"/>
</dbReference>
<dbReference type="InterPro" id="IPR030802">
    <property type="entry name" value="Permease_MalE"/>
</dbReference>
<dbReference type="InterPro" id="IPR003453">
    <property type="entry name" value="ABC_MlaE_roteobac"/>
</dbReference>
<dbReference type="PANTHER" id="PTHR30188">
    <property type="entry name" value="ABC TRANSPORTER PERMEASE PROTEIN-RELATED"/>
    <property type="match status" value="1"/>
</dbReference>
<evidence type="ECO:0000256" key="10">
    <source>
        <dbReference type="ARBA" id="ARBA00022989"/>
    </source>
</evidence>
<keyword evidence="9 12" id="KW-0812">Transmembrane</keyword>
<keyword evidence="11 12" id="KW-0472">Membrane</keyword>
<evidence type="ECO:0000256" key="7">
    <source>
        <dbReference type="ARBA" id="ARBA00022475"/>
    </source>
</evidence>
<name>A0A857GLX5_9GAMM</name>
<evidence type="ECO:0000256" key="3">
    <source>
        <dbReference type="ARBA" id="ARBA00007556"/>
    </source>
</evidence>
<dbReference type="InterPro" id="IPR053408">
    <property type="entry name" value="MlaE_Permease"/>
</dbReference>
<evidence type="ECO:0000256" key="4">
    <source>
        <dbReference type="ARBA" id="ARBA00011380"/>
    </source>
</evidence>
<evidence type="ECO:0000256" key="12">
    <source>
        <dbReference type="RuleBase" id="RU362044"/>
    </source>
</evidence>
<evidence type="ECO:0000256" key="6">
    <source>
        <dbReference type="ARBA" id="ARBA00022448"/>
    </source>
</evidence>
<keyword evidence="6" id="KW-0813">Transport</keyword>
<evidence type="ECO:0000256" key="11">
    <source>
        <dbReference type="ARBA" id="ARBA00023136"/>
    </source>
</evidence>
<dbReference type="AlphaFoldDB" id="A0A857GLX5"/>
<evidence type="ECO:0000256" key="8">
    <source>
        <dbReference type="ARBA" id="ARBA00022519"/>
    </source>
</evidence>
<comment type="function">
    <text evidence="1">Part of the ABC transporter complex MlaFEDB, which is involved in a phospholipid transport pathway that maintains lipid asymmetry in the outer membrane by retrograde trafficking of phospholipids from the outer membrane to the inner membrane. Probably responsible for the translocation of the substrate across the membrane.</text>
</comment>
<evidence type="ECO:0000313" key="13">
    <source>
        <dbReference type="EMBL" id="QHD50280.1"/>
    </source>
</evidence>
<evidence type="ECO:0000256" key="2">
    <source>
        <dbReference type="ARBA" id="ARBA00004429"/>
    </source>
</evidence>
<dbReference type="KEGG" id="hmd:CTT34_11535"/>
<comment type="similarity">
    <text evidence="3 12">Belongs to the MlaE permease family.</text>
</comment>
<dbReference type="Pfam" id="PF02405">
    <property type="entry name" value="MlaE"/>
    <property type="match status" value="1"/>
</dbReference>
<feature type="transmembrane region" description="Helical" evidence="12">
    <location>
        <begin position="153"/>
        <end position="176"/>
    </location>
</feature>
<comment type="subcellular location">
    <subcellularLocation>
        <location evidence="2 12">Cell inner membrane</location>
        <topology evidence="2 12">Multi-pass membrane protein</topology>
    </subcellularLocation>
</comment>
<keyword evidence="8 12" id="KW-0997">Cell inner membrane</keyword>
<evidence type="ECO:0000313" key="14">
    <source>
        <dbReference type="Proteomes" id="UP000463949"/>
    </source>
</evidence>
<gene>
    <name evidence="13" type="ORF">CTT34_11535</name>
</gene>
<organism evidence="13 14">
    <name type="scientific">Vreelandella aquamarina</name>
    <dbReference type="NCBI Taxonomy" id="77097"/>
    <lineage>
        <taxon>Bacteria</taxon>
        <taxon>Pseudomonadati</taxon>
        <taxon>Pseudomonadota</taxon>
        <taxon>Gammaproteobacteria</taxon>
        <taxon>Oceanospirillales</taxon>
        <taxon>Halomonadaceae</taxon>
        <taxon>Vreelandella</taxon>
    </lineage>
</organism>
<feature type="transmembrane region" description="Helical" evidence="12">
    <location>
        <begin position="204"/>
        <end position="223"/>
    </location>
</feature>
<evidence type="ECO:0000256" key="5">
    <source>
        <dbReference type="ARBA" id="ARBA00020857"/>
    </source>
</evidence>
<evidence type="ECO:0000256" key="1">
    <source>
        <dbReference type="ARBA" id="ARBA00002460"/>
    </source>
</evidence>
<feature type="transmembrane region" description="Helical" evidence="12">
    <location>
        <begin position="55"/>
        <end position="84"/>
    </location>
</feature>
<accession>A0A857GLX5</accession>
<dbReference type="OrthoDB" id="9806241at2"/>
<proteinExistence type="inferred from homology"/>
<dbReference type="RefSeq" id="WP_159342567.1">
    <property type="nucleotide sequence ID" value="NZ_CP024621.1"/>
</dbReference>
<protein>
    <recommendedName>
        <fullName evidence="5">Intermembrane phospholipid transport system permease protein MlaE</fullName>
    </recommendedName>
</protein>
<dbReference type="PANTHER" id="PTHR30188:SF4">
    <property type="entry name" value="PROTEIN TRIGALACTOSYLDIACYLGLYCEROL 1, CHLOROPLASTIC"/>
    <property type="match status" value="1"/>
</dbReference>
<dbReference type="EMBL" id="CP024621">
    <property type="protein sequence ID" value="QHD50280.1"/>
    <property type="molecule type" value="Genomic_DNA"/>
</dbReference>
<evidence type="ECO:0000256" key="9">
    <source>
        <dbReference type="ARBA" id="ARBA00022692"/>
    </source>
</evidence>
<comment type="caution">
    <text evidence="12">Lacks conserved residue(s) required for the propagation of feature annotation.</text>
</comment>
<dbReference type="GO" id="GO:0043190">
    <property type="term" value="C:ATP-binding cassette (ABC) transporter complex"/>
    <property type="evidence" value="ECO:0007669"/>
    <property type="project" value="InterPro"/>
</dbReference>
<comment type="subunit">
    <text evidence="4">The complex is composed of two ATP-binding proteins (MlaF), two transmembrane proteins (MlaE), two cytoplasmic solute-binding proteins (MlaB) and six periplasmic solute-binding proteins (MlaD).</text>
</comment>
<feature type="transmembrane region" description="Helical" evidence="12">
    <location>
        <begin position="244"/>
        <end position="263"/>
    </location>
</feature>
<keyword evidence="7" id="KW-1003">Cell membrane</keyword>
<dbReference type="Proteomes" id="UP000463949">
    <property type="component" value="Chromosome"/>
</dbReference>